<protein>
    <submittedName>
        <fullName evidence="1">Uncharacterized protein</fullName>
    </submittedName>
</protein>
<accession>B7J3P4</accession>
<dbReference type="KEGG" id="afr:AFE_0149"/>
<keyword evidence="2" id="KW-1185">Reference proteome</keyword>
<dbReference type="EMBL" id="CP001219">
    <property type="protein sequence ID" value="ACK79061.1"/>
    <property type="molecule type" value="Genomic_DNA"/>
</dbReference>
<organism evidence="1 2">
    <name type="scientific">Acidithiobacillus ferrooxidans (strain ATCC 23270 / DSM 14882 / CIP 104768 / NCIMB 8455)</name>
    <name type="common">Ferrobacillus ferrooxidans (strain ATCC 23270)</name>
    <dbReference type="NCBI Taxonomy" id="243159"/>
    <lineage>
        <taxon>Bacteria</taxon>
        <taxon>Pseudomonadati</taxon>
        <taxon>Pseudomonadota</taxon>
        <taxon>Acidithiobacillia</taxon>
        <taxon>Acidithiobacillales</taxon>
        <taxon>Acidithiobacillaceae</taxon>
        <taxon>Acidithiobacillus</taxon>
    </lineage>
</organism>
<dbReference type="AlphaFoldDB" id="B7J3P4"/>
<dbReference type="HOGENOM" id="CLU_2191250_0_0_6"/>
<dbReference type="Proteomes" id="UP000001362">
    <property type="component" value="Chromosome"/>
</dbReference>
<proteinExistence type="predicted"/>
<name>B7J3P4_ACIF2</name>
<reference evidence="1 2" key="1">
    <citation type="journal article" date="2008" name="BMC Genomics">
        <title>Acidithiobacillus ferrooxidans metabolism: from genome sequence to industrial applications.</title>
        <authorList>
            <person name="Valdes J."/>
            <person name="Pedroso I."/>
            <person name="Quatrini R."/>
            <person name="Dodson R.J."/>
            <person name="Tettelin H."/>
            <person name="Blake R.II."/>
            <person name="Eisen J.A."/>
            <person name="Holmes D.S."/>
        </authorList>
    </citation>
    <scope>NUCLEOTIDE SEQUENCE [LARGE SCALE GENOMIC DNA]</scope>
    <source>
        <strain evidence="2">ATCC 23270 / DSM 14882 / CIP 104768 / NCIMB 8455</strain>
    </source>
</reference>
<evidence type="ECO:0000313" key="1">
    <source>
        <dbReference type="EMBL" id="ACK79061.1"/>
    </source>
</evidence>
<sequence length="108" mass="11657">MIASGVGHMGSIWVTGFSLWSRTSHHAFSTAKVGAPISLAQARTVSFKCAPTSREPTPCVSPLRMAGRFILMPRDPRFGAHHHALGLECSALLQKEGGFIVSCHQLEE</sequence>
<gene>
    <name evidence="1" type="ordered locus">AFE_0149</name>
</gene>
<evidence type="ECO:0000313" key="2">
    <source>
        <dbReference type="Proteomes" id="UP000001362"/>
    </source>
</evidence>
<dbReference type="PaxDb" id="243159-AFE_0149"/>